<evidence type="ECO:0008006" key="5">
    <source>
        <dbReference type="Google" id="ProtNLM"/>
    </source>
</evidence>
<sequence>MLIVVGTVVGVVLLAAACGAYYARCASRAQTEARETGVHHWSPNLLGGPSPMRAPPHPPHVVQTGSYGQQNTYSPQQQQQQYLPQQQYPPHPQQQYPPPQYQQYPPPQYPPLQYYSGGGVAHGQPAQGLPVAGPEPPVQHFQATVQAPQMPK</sequence>
<keyword evidence="2" id="KW-0732">Signal</keyword>
<organism evidence="4">
    <name type="scientific">Mantoniella antarctica</name>
    <dbReference type="NCBI Taxonomy" id="81844"/>
    <lineage>
        <taxon>Eukaryota</taxon>
        <taxon>Viridiplantae</taxon>
        <taxon>Chlorophyta</taxon>
        <taxon>Mamiellophyceae</taxon>
        <taxon>Mamiellales</taxon>
        <taxon>Mamiellaceae</taxon>
        <taxon>Mantoniella</taxon>
    </lineage>
</organism>
<proteinExistence type="predicted"/>
<reference evidence="4" key="1">
    <citation type="submission" date="2021-01" db="EMBL/GenBank/DDBJ databases">
        <authorList>
            <person name="Corre E."/>
            <person name="Pelletier E."/>
            <person name="Niang G."/>
            <person name="Scheremetjew M."/>
            <person name="Finn R."/>
            <person name="Kale V."/>
            <person name="Holt S."/>
            <person name="Cochrane G."/>
            <person name="Meng A."/>
            <person name="Brown T."/>
            <person name="Cohen L."/>
        </authorList>
    </citation>
    <scope>NUCLEOTIDE SEQUENCE</scope>
    <source>
        <strain evidence="4">SL-175</strain>
    </source>
</reference>
<accession>A0A6U3J8Z6</accession>
<dbReference type="EMBL" id="HBFC01032719">
    <property type="protein sequence ID" value="CAD8720203.1"/>
    <property type="molecule type" value="Transcribed_RNA"/>
</dbReference>
<protein>
    <recommendedName>
        <fullName evidence="5">Rhodopsin</fullName>
    </recommendedName>
</protein>
<evidence type="ECO:0000313" key="3">
    <source>
        <dbReference type="EMBL" id="CAD8720203.1"/>
    </source>
</evidence>
<feature type="signal peptide" evidence="2">
    <location>
        <begin position="1"/>
        <end position="25"/>
    </location>
</feature>
<name>A0A6U3J8Z6_9CHLO</name>
<feature type="compositionally biased region" description="Polar residues" evidence="1">
    <location>
        <begin position="63"/>
        <end position="74"/>
    </location>
</feature>
<feature type="compositionally biased region" description="Pro residues" evidence="1">
    <location>
        <begin position="87"/>
        <end position="110"/>
    </location>
</feature>
<gene>
    <name evidence="3" type="ORF">MANT1106_LOCUS19415</name>
    <name evidence="4" type="ORF">MANT1106_LOCUS19416</name>
</gene>
<feature type="chain" id="PRO_5036191996" description="Rhodopsin" evidence="2">
    <location>
        <begin position="26"/>
        <end position="152"/>
    </location>
</feature>
<feature type="compositionally biased region" description="Low complexity" evidence="1">
    <location>
        <begin position="75"/>
        <end position="86"/>
    </location>
</feature>
<evidence type="ECO:0000313" key="4">
    <source>
        <dbReference type="EMBL" id="CAD8720204.1"/>
    </source>
</evidence>
<evidence type="ECO:0000256" key="1">
    <source>
        <dbReference type="SAM" id="MobiDB-lite"/>
    </source>
</evidence>
<dbReference type="AlphaFoldDB" id="A0A6U3J8Z6"/>
<evidence type="ECO:0000256" key="2">
    <source>
        <dbReference type="SAM" id="SignalP"/>
    </source>
</evidence>
<feature type="region of interest" description="Disordered" evidence="1">
    <location>
        <begin position="38"/>
        <end position="137"/>
    </location>
</feature>
<dbReference type="EMBL" id="HBFC01032720">
    <property type="protein sequence ID" value="CAD8720204.1"/>
    <property type="molecule type" value="Transcribed_RNA"/>
</dbReference>